<evidence type="ECO:0000259" key="4">
    <source>
        <dbReference type="Pfam" id="PF04127"/>
    </source>
</evidence>
<dbReference type="PANTHER" id="PTHR14359:SF6">
    <property type="entry name" value="PHOSPHOPANTOTHENOYLCYSTEINE DECARBOXYLASE"/>
    <property type="match status" value="1"/>
</dbReference>
<dbReference type="GO" id="GO:0010181">
    <property type="term" value="F:FMN binding"/>
    <property type="evidence" value="ECO:0007669"/>
    <property type="project" value="InterPro"/>
</dbReference>
<feature type="domain" description="Flavoprotein" evidence="3">
    <location>
        <begin position="12"/>
        <end position="181"/>
    </location>
</feature>
<sequence length="412" mass="43131">MTSSTHKQEQPRIVLGVAGGIAAYKAVEVLRRLRDAGCFVSPILTPDATRFVGEVTFSALASEPARTKLYGDPTTPIPHTYLGQNADLIVVAPATAHVIARYAMGLSDDLLTATLLASRAPVLLCPAMHTEMWEQPSVQENLATLRRRGVMILEPEEGPLAGGDSGKGRLPDPEVIASLALDIVHGRSGGLLRGHRVVVSAGGTREAIDPVRVITNRSSGKQGYAIAEVAARLGAEVTLVSTASLTLAPDVARSIAVVAVSSAAEMAEAVLREASTADIVIMAAAVADFTVAPTTHKIKKDDGIPSIALVPTQDILLTLGAQKRPGQIVVGFAAETDDVLANAQAKLLRKNCDFLVANDVSADGVGFDHATNEVVILSVGAEPYSVEMTSKEQVAFELLSKVAERIHGGTHG</sequence>
<dbReference type="Pfam" id="PF02441">
    <property type="entry name" value="Flavoprotein"/>
    <property type="match status" value="1"/>
</dbReference>
<dbReference type="InterPro" id="IPR007085">
    <property type="entry name" value="DNA/pantothenate-metab_flavo_C"/>
</dbReference>
<dbReference type="NCBIfam" id="TIGR00521">
    <property type="entry name" value="coaBC_dfp"/>
    <property type="match status" value="1"/>
</dbReference>
<dbReference type="GO" id="GO:0015941">
    <property type="term" value="P:pantothenate catabolic process"/>
    <property type="evidence" value="ECO:0007669"/>
    <property type="project" value="InterPro"/>
</dbReference>
<reference evidence="5" key="1">
    <citation type="submission" date="2020-05" db="EMBL/GenBank/DDBJ databases">
        <authorList>
            <person name="Chiriac C."/>
            <person name="Salcher M."/>
            <person name="Ghai R."/>
            <person name="Kavagutti S V."/>
        </authorList>
    </citation>
    <scope>NUCLEOTIDE SEQUENCE</scope>
</reference>
<accession>A0A6J7DNW8</accession>
<dbReference type="GO" id="GO:0015937">
    <property type="term" value="P:coenzyme A biosynthetic process"/>
    <property type="evidence" value="ECO:0007669"/>
    <property type="project" value="InterPro"/>
</dbReference>
<evidence type="ECO:0000256" key="1">
    <source>
        <dbReference type="ARBA" id="ARBA00022793"/>
    </source>
</evidence>
<dbReference type="EMBL" id="CAFBLN010000024">
    <property type="protein sequence ID" value="CAB4869969.1"/>
    <property type="molecule type" value="Genomic_DNA"/>
</dbReference>
<dbReference type="AlphaFoldDB" id="A0A6J7DNW8"/>
<dbReference type="InterPro" id="IPR036551">
    <property type="entry name" value="Flavin_trans-like"/>
</dbReference>
<dbReference type="GO" id="GO:0071513">
    <property type="term" value="C:phosphopantothenoylcysteine decarboxylase complex"/>
    <property type="evidence" value="ECO:0007669"/>
    <property type="project" value="TreeGrafter"/>
</dbReference>
<gene>
    <name evidence="5" type="ORF">UFOPK3381_00745</name>
</gene>
<evidence type="ECO:0000256" key="2">
    <source>
        <dbReference type="ARBA" id="ARBA00023239"/>
    </source>
</evidence>
<name>A0A6J7DNW8_9ZZZZ</name>
<dbReference type="GO" id="GO:0004633">
    <property type="term" value="F:phosphopantothenoylcysteine decarboxylase activity"/>
    <property type="evidence" value="ECO:0007669"/>
    <property type="project" value="InterPro"/>
</dbReference>
<proteinExistence type="inferred from homology"/>
<feature type="domain" description="DNA/pantothenate metabolism flavoprotein C-terminal" evidence="4">
    <location>
        <begin position="192"/>
        <end position="404"/>
    </location>
</feature>
<dbReference type="SUPFAM" id="SSF52507">
    <property type="entry name" value="Homo-oligomeric flavin-containing Cys decarboxylases, HFCD"/>
    <property type="match status" value="1"/>
</dbReference>
<evidence type="ECO:0000313" key="5">
    <source>
        <dbReference type="EMBL" id="CAB4869969.1"/>
    </source>
</evidence>
<dbReference type="InterPro" id="IPR035929">
    <property type="entry name" value="CoaB-like_sf"/>
</dbReference>
<keyword evidence="2" id="KW-0456">Lyase</keyword>
<dbReference type="HAMAP" id="MF_02225">
    <property type="entry name" value="CoaBC"/>
    <property type="match status" value="1"/>
</dbReference>
<protein>
    <submittedName>
        <fullName evidence="5">Unannotated protein</fullName>
    </submittedName>
</protein>
<keyword evidence="1" id="KW-0210">Decarboxylase</keyword>
<dbReference type="Pfam" id="PF04127">
    <property type="entry name" value="DFP"/>
    <property type="match status" value="1"/>
</dbReference>
<dbReference type="Gene3D" id="3.40.50.10300">
    <property type="entry name" value="CoaB-like"/>
    <property type="match status" value="1"/>
</dbReference>
<dbReference type="GO" id="GO:0004632">
    <property type="term" value="F:phosphopantothenate--cysteine ligase activity"/>
    <property type="evidence" value="ECO:0007669"/>
    <property type="project" value="InterPro"/>
</dbReference>
<dbReference type="PANTHER" id="PTHR14359">
    <property type="entry name" value="HOMO-OLIGOMERIC FLAVIN CONTAINING CYS DECARBOXYLASE FAMILY"/>
    <property type="match status" value="1"/>
</dbReference>
<organism evidence="5">
    <name type="scientific">freshwater metagenome</name>
    <dbReference type="NCBI Taxonomy" id="449393"/>
    <lineage>
        <taxon>unclassified sequences</taxon>
        <taxon>metagenomes</taxon>
        <taxon>ecological metagenomes</taxon>
    </lineage>
</organism>
<dbReference type="InterPro" id="IPR003382">
    <property type="entry name" value="Flavoprotein"/>
</dbReference>
<dbReference type="Gene3D" id="3.40.50.1950">
    <property type="entry name" value="Flavin prenyltransferase-like"/>
    <property type="match status" value="1"/>
</dbReference>
<evidence type="ECO:0000259" key="3">
    <source>
        <dbReference type="Pfam" id="PF02441"/>
    </source>
</evidence>
<dbReference type="SUPFAM" id="SSF102645">
    <property type="entry name" value="CoaB-like"/>
    <property type="match status" value="1"/>
</dbReference>
<dbReference type="InterPro" id="IPR005252">
    <property type="entry name" value="CoaBC"/>
</dbReference>